<dbReference type="KEGG" id="ssm:Spirs_4045"/>
<evidence type="ECO:0000256" key="1">
    <source>
        <dbReference type="SAM" id="MobiDB-lite"/>
    </source>
</evidence>
<reference evidence="2 3" key="1">
    <citation type="journal article" date="2010" name="Stand. Genomic Sci.">
        <title>Complete genome sequence of Spirochaeta smaragdinae type strain (SEBR 4228).</title>
        <authorList>
            <person name="Mavromatis K."/>
            <person name="Yasawong M."/>
            <person name="Chertkov O."/>
            <person name="Lapidus A."/>
            <person name="Lucas S."/>
            <person name="Nolan M."/>
            <person name="Del Rio T.G."/>
            <person name="Tice H."/>
            <person name="Cheng J.F."/>
            <person name="Pitluck S."/>
            <person name="Liolios K."/>
            <person name="Ivanova N."/>
            <person name="Tapia R."/>
            <person name="Han C."/>
            <person name="Bruce D."/>
            <person name="Goodwin L."/>
            <person name="Pati A."/>
            <person name="Chen A."/>
            <person name="Palaniappan K."/>
            <person name="Land M."/>
            <person name="Hauser L."/>
            <person name="Chang Y.J."/>
            <person name="Jeffries C.D."/>
            <person name="Detter J.C."/>
            <person name="Rohde M."/>
            <person name="Brambilla E."/>
            <person name="Spring S."/>
            <person name="Goker M."/>
            <person name="Sikorski J."/>
            <person name="Woyke T."/>
            <person name="Bristow J."/>
            <person name="Eisen J.A."/>
            <person name="Markowitz V."/>
            <person name="Hugenholtz P."/>
            <person name="Klenk H.P."/>
            <person name="Kyrpides N.C."/>
        </authorList>
    </citation>
    <scope>NUCLEOTIDE SEQUENCE [LARGE SCALE GENOMIC DNA]</scope>
    <source>
        <strain evidence="3">DSM 11293 / JCM 15392 / SEBR 4228</strain>
    </source>
</reference>
<gene>
    <name evidence="2" type="ordered locus">Spirs_4045</name>
</gene>
<dbReference type="InterPro" id="IPR026265">
    <property type="entry name" value="LptC"/>
</dbReference>
<proteinExistence type="predicted"/>
<accession>E1R9F8</accession>
<dbReference type="GO" id="GO:0015221">
    <property type="term" value="F:lipopolysaccharide transmembrane transporter activity"/>
    <property type="evidence" value="ECO:0007669"/>
    <property type="project" value="InterPro"/>
</dbReference>
<name>E1R9F8_SEDSS</name>
<dbReference type="eggNOG" id="ENOG502ZQ9J">
    <property type="taxonomic scope" value="Bacteria"/>
</dbReference>
<dbReference type="InterPro" id="IPR010664">
    <property type="entry name" value="LipoPS_assembly_LptC-rel"/>
</dbReference>
<dbReference type="HOGENOM" id="CLU_099060_0_0_12"/>
<dbReference type="RefSeq" id="WP_013256583.1">
    <property type="nucleotide sequence ID" value="NC_014364.1"/>
</dbReference>
<dbReference type="Proteomes" id="UP000002318">
    <property type="component" value="Chromosome"/>
</dbReference>
<organism evidence="2 3">
    <name type="scientific">Sediminispirochaeta smaragdinae (strain DSM 11293 / JCM 15392 / SEBR 4228)</name>
    <name type="common">Spirochaeta smaragdinae</name>
    <dbReference type="NCBI Taxonomy" id="573413"/>
    <lineage>
        <taxon>Bacteria</taxon>
        <taxon>Pseudomonadati</taxon>
        <taxon>Spirochaetota</taxon>
        <taxon>Spirochaetia</taxon>
        <taxon>Spirochaetales</taxon>
        <taxon>Spirochaetaceae</taxon>
        <taxon>Sediminispirochaeta</taxon>
    </lineage>
</organism>
<dbReference type="EMBL" id="CP002116">
    <property type="protein sequence ID" value="ADK83127.1"/>
    <property type="molecule type" value="Genomic_DNA"/>
</dbReference>
<dbReference type="NCBIfam" id="TIGR04409">
    <property type="entry name" value="LptC_YrbK"/>
    <property type="match status" value="1"/>
</dbReference>
<dbReference type="GO" id="GO:0005886">
    <property type="term" value="C:plasma membrane"/>
    <property type="evidence" value="ECO:0007669"/>
    <property type="project" value="InterPro"/>
</dbReference>
<evidence type="ECO:0000313" key="2">
    <source>
        <dbReference type="EMBL" id="ADK83127.1"/>
    </source>
</evidence>
<dbReference type="Pfam" id="PF06835">
    <property type="entry name" value="LptC"/>
    <property type="match status" value="1"/>
</dbReference>
<feature type="region of interest" description="Disordered" evidence="1">
    <location>
        <begin position="188"/>
        <end position="209"/>
    </location>
</feature>
<protein>
    <recommendedName>
        <fullName evidence="4">LPS export ABC transporter periplasmic protein LptC</fullName>
    </recommendedName>
</protein>
<dbReference type="STRING" id="573413.Spirs_4045"/>
<dbReference type="AlphaFoldDB" id="E1R9F8"/>
<dbReference type="OrthoDB" id="360865at2"/>
<dbReference type="Gene3D" id="2.60.450.10">
    <property type="entry name" value="Lipopolysaccharide (LPS) transport protein A like domain"/>
    <property type="match status" value="1"/>
</dbReference>
<evidence type="ECO:0008006" key="4">
    <source>
        <dbReference type="Google" id="ProtNLM"/>
    </source>
</evidence>
<sequence>MRKLKRNKQSLCIKGRRLLLPGFFHVSALLFIVWIVAACSVDYEKAKMAEDLGEETPETVMHGFRQANVIGHHIVYEIEATQVESYPRQKVLKLSDVDFREFDQNGDQVFLSTAGSMEYDLREKRIDLGSGVKILRTNENGSTEIEGDAFSFDEKEKLITAPPTSLVRFSDEESGGVLAGRGFSAETDSGTIQFSGGVSGTYGEDTHEP</sequence>
<keyword evidence="3" id="KW-1185">Reference proteome</keyword>
<evidence type="ECO:0000313" key="3">
    <source>
        <dbReference type="Proteomes" id="UP000002318"/>
    </source>
</evidence>